<evidence type="ECO:0000259" key="13">
    <source>
        <dbReference type="Pfam" id="PF04452"/>
    </source>
</evidence>
<evidence type="ECO:0000256" key="1">
    <source>
        <dbReference type="ARBA" id="ARBA00004496"/>
    </source>
</evidence>
<keyword evidence="5 12" id="KW-0963">Cytoplasm</keyword>
<evidence type="ECO:0000256" key="4">
    <source>
        <dbReference type="ARBA" id="ARBA00013673"/>
    </source>
</evidence>
<protein>
    <recommendedName>
        <fullName evidence="4 12">Ribosomal RNA small subunit methyltransferase E</fullName>
        <ecNumber evidence="3 12">2.1.1.193</ecNumber>
    </recommendedName>
</protein>
<evidence type="ECO:0000256" key="5">
    <source>
        <dbReference type="ARBA" id="ARBA00022490"/>
    </source>
</evidence>
<dbReference type="GO" id="GO:0005737">
    <property type="term" value="C:cytoplasm"/>
    <property type="evidence" value="ECO:0007669"/>
    <property type="project" value="UniProtKB-SubCell"/>
</dbReference>
<dbReference type="NCBIfam" id="NF008697">
    <property type="entry name" value="PRK11713.4-1"/>
    <property type="match status" value="1"/>
</dbReference>
<keyword evidence="6 12" id="KW-0698">rRNA processing</keyword>
<dbReference type="NCBIfam" id="TIGR00046">
    <property type="entry name" value="RsmE family RNA methyltransferase"/>
    <property type="match status" value="1"/>
</dbReference>
<evidence type="ECO:0000256" key="3">
    <source>
        <dbReference type="ARBA" id="ARBA00012328"/>
    </source>
</evidence>
<dbReference type="EC" id="2.1.1.193" evidence="3 12"/>
<evidence type="ECO:0000256" key="12">
    <source>
        <dbReference type="PIRNR" id="PIRNR015601"/>
    </source>
</evidence>
<dbReference type="OrthoDB" id="9815641at2"/>
<organism evidence="15 16">
    <name type="scientific">Prochlorococcus marinus subsp. pastoris (strain CCMP1986 / NIES-2087 / MED4)</name>
    <dbReference type="NCBI Taxonomy" id="59919"/>
    <lineage>
        <taxon>Bacteria</taxon>
        <taxon>Bacillati</taxon>
        <taxon>Cyanobacteriota</taxon>
        <taxon>Cyanophyceae</taxon>
        <taxon>Synechococcales</taxon>
        <taxon>Prochlorococcaceae</taxon>
        <taxon>Prochlorococcus</taxon>
    </lineage>
</organism>
<dbReference type="EMBL" id="BX548174">
    <property type="protein sequence ID" value="CAE19127.1"/>
    <property type="molecule type" value="Genomic_DNA"/>
</dbReference>
<comment type="function">
    <text evidence="10 12">Specifically methylates the N3 position of the uracil ring of uridine 1498 (m3U1498) in 16S rRNA. Acts on the fully assembled 30S ribosomal subunit.</text>
</comment>
<feature type="domain" description="Ribosomal RNA small subunit methyltransferase E PUA-like" evidence="14">
    <location>
        <begin position="24"/>
        <end position="56"/>
    </location>
</feature>
<dbReference type="GO" id="GO:0070042">
    <property type="term" value="F:rRNA (uridine-N3-)-methyltransferase activity"/>
    <property type="evidence" value="ECO:0007669"/>
    <property type="project" value="TreeGrafter"/>
</dbReference>
<dbReference type="InterPro" id="IPR029028">
    <property type="entry name" value="Alpha/beta_knot_MTases"/>
</dbReference>
<dbReference type="AlphaFoldDB" id="Q7V223"/>
<evidence type="ECO:0000256" key="7">
    <source>
        <dbReference type="ARBA" id="ARBA00022603"/>
    </source>
</evidence>
<accession>Q7V223</accession>
<comment type="similarity">
    <text evidence="2 12">Belongs to the RNA methyltransferase RsmE family.</text>
</comment>
<dbReference type="Pfam" id="PF20260">
    <property type="entry name" value="PUA_4"/>
    <property type="match status" value="1"/>
</dbReference>
<evidence type="ECO:0000259" key="14">
    <source>
        <dbReference type="Pfam" id="PF20260"/>
    </source>
</evidence>
<dbReference type="RefSeq" id="WP_011132302.1">
    <property type="nucleotide sequence ID" value="NC_005072.1"/>
</dbReference>
<dbReference type="Pfam" id="PF04452">
    <property type="entry name" value="Methyltrans_RNA"/>
    <property type="match status" value="1"/>
</dbReference>
<evidence type="ECO:0000256" key="9">
    <source>
        <dbReference type="ARBA" id="ARBA00022691"/>
    </source>
</evidence>
<dbReference type="SUPFAM" id="SSF75217">
    <property type="entry name" value="alpha/beta knot"/>
    <property type="match status" value="1"/>
</dbReference>
<keyword evidence="8 12" id="KW-0808">Transferase</keyword>
<name>Q7V223_PROMP</name>
<proteinExistence type="inferred from homology"/>
<dbReference type="STRING" id="59919.PMM0668"/>
<feature type="domain" description="Ribosomal RNA small subunit methyltransferase E methyltransferase" evidence="13">
    <location>
        <begin position="81"/>
        <end position="246"/>
    </location>
</feature>
<dbReference type="InterPro" id="IPR029026">
    <property type="entry name" value="tRNA_m1G_MTases_N"/>
</dbReference>
<dbReference type="InterPro" id="IPR046887">
    <property type="entry name" value="RsmE_PUA-like"/>
</dbReference>
<dbReference type="InterPro" id="IPR015947">
    <property type="entry name" value="PUA-like_sf"/>
</dbReference>
<comment type="catalytic activity">
    <reaction evidence="11 12">
        <text>uridine(1498) in 16S rRNA + S-adenosyl-L-methionine = N(3)-methyluridine(1498) in 16S rRNA + S-adenosyl-L-homocysteine + H(+)</text>
        <dbReference type="Rhea" id="RHEA:42920"/>
        <dbReference type="Rhea" id="RHEA-COMP:10283"/>
        <dbReference type="Rhea" id="RHEA-COMP:10284"/>
        <dbReference type="ChEBI" id="CHEBI:15378"/>
        <dbReference type="ChEBI" id="CHEBI:57856"/>
        <dbReference type="ChEBI" id="CHEBI:59789"/>
        <dbReference type="ChEBI" id="CHEBI:65315"/>
        <dbReference type="ChEBI" id="CHEBI:74502"/>
        <dbReference type="EC" id="2.1.1.193"/>
    </reaction>
</comment>
<dbReference type="GO" id="GO:0070475">
    <property type="term" value="P:rRNA base methylation"/>
    <property type="evidence" value="ECO:0007669"/>
    <property type="project" value="TreeGrafter"/>
</dbReference>
<dbReference type="CDD" id="cd18084">
    <property type="entry name" value="RsmE-like"/>
    <property type="match status" value="1"/>
</dbReference>
<evidence type="ECO:0000313" key="16">
    <source>
        <dbReference type="Proteomes" id="UP000001026"/>
    </source>
</evidence>
<keyword evidence="9 12" id="KW-0949">S-adenosyl-L-methionine</keyword>
<dbReference type="PANTHER" id="PTHR30027:SF3">
    <property type="entry name" value="16S RRNA (URACIL(1498)-N(3))-METHYLTRANSFERASE"/>
    <property type="match status" value="1"/>
</dbReference>
<dbReference type="InterPro" id="IPR006700">
    <property type="entry name" value="RsmE"/>
</dbReference>
<evidence type="ECO:0000256" key="8">
    <source>
        <dbReference type="ARBA" id="ARBA00022679"/>
    </source>
</evidence>
<evidence type="ECO:0000256" key="10">
    <source>
        <dbReference type="ARBA" id="ARBA00025699"/>
    </source>
</evidence>
<dbReference type="InterPro" id="IPR046886">
    <property type="entry name" value="RsmE_MTase_dom"/>
</dbReference>
<dbReference type="PIRSF" id="PIRSF015601">
    <property type="entry name" value="MTase_slr0722"/>
    <property type="match status" value="1"/>
</dbReference>
<evidence type="ECO:0000256" key="6">
    <source>
        <dbReference type="ARBA" id="ARBA00022552"/>
    </source>
</evidence>
<keyword evidence="7 12" id="KW-0489">Methyltransferase</keyword>
<dbReference type="KEGG" id="pmm:PMM0668"/>
<dbReference type="eggNOG" id="COG1385">
    <property type="taxonomic scope" value="Bacteria"/>
</dbReference>
<reference evidence="15 16" key="1">
    <citation type="journal article" date="2003" name="Nature">
        <title>Genome divergence in two Prochlorococcus ecotypes reflects oceanic niche differentiation.</title>
        <authorList>
            <person name="Rocap G."/>
            <person name="Larimer F.W."/>
            <person name="Lamerdin J.E."/>
            <person name="Malfatti S."/>
            <person name="Chain P."/>
            <person name="Ahlgren N.A."/>
            <person name="Arellano A."/>
            <person name="Coleman M."/>
            <person name="Hauser L."/>
            <person name="Hess W.R."/>
            <person name="Johnson Z.I."/>
            <person name="Land M.L."/>
            <person name="Lindell D."/>
            <person name="Post A.F."/>
            <person name="Regala W."/>
            <person name="Shah M."/>
            <person name="Shaw S.L."/>
            <person name="Steglich C."/>
            <person name="Sullivan M.B."/>
            <person name="Ting C.S."/>
            <person name="Tolonen A."/>
            <person name="Webb E.A."/>
            <person name="Zinser E.R."/>
            <person name="Chisholm S.W."/>
        </authorList>
    </citation>
    <scope>NUCLEOTIDE SEQUENCE [LARGE SCALE GENOMIC DNA]</scope>
    <source>
        <strain evidence="16">CCMP1986 / NIES-2087 / MED4</strain>
    </source>
</reference>
<dbReference type="HOGENOM" id="CLU_067442_4_1_3"/>
<sequence>MDDLTRLFMQNERIINNKNNDLKLTNNEARYINKVMRIKIGKEIFITNGEGSLWKAINLEDNYIKINDINNPYLFQEKEKILLGIAVVIPKNGVEDILKMCTEIGIDFIQPLYSDRQVKKYTNFSNKLIRWNSIVNEAVEQCERLWRPSILSGINLFDWINSLENKDIISVSVTRDDSTDNLNHWLKKKQSVLDKKGGVLWNVIGPEGGWSQGEIEFFIKNKIAFVKLSESILRTSTATVNATSILSQWRNDLKLIL</sequence>
<dbReference type="SUPFAM" id="SSF88697">
    <property type="entry name" value="PUA domain-like"/>
    <property type="match status" value="1"/>
</dbReference>
<dbReference type="Proteomes" id="UP000001026">
    <property type="component" value="Chromosome"/>
</dbReference>
<gene>
    <name evidence="15" type="ordered locus">PMM0668</name>
</gene>
<evidence type="ECO:0000313" key="15">
    <source>
        <dbReference type="EMBL" id="CAE19127.1"/>
    </source>
</evidence>
<dbReference type="PANTHER" id="PTHR30027">
    <property type="entry name" value="RIBOSOMAL RNA SMALL SUBUNIT METHYLTRANSFERASE E"/>
    <property type="match status" value="1"/>
</dbReference>
<evidence type="ECO:0000256" key="2">
    <source>
        <dbReference type="ARBA" id="ARBA00005528"/>
    </source>
</evidence>
<dbReference type="Gene3D" id="3.40.1280.10">
    <property type="match status" value="1"/>
</dbReference>
<evidence type="ECO:0000256" key="11">
    <source>
        <dbReference type="ARBA" id="ARBA00047944"/>
    </source>
</evidence>
<comment type="subcellular location">
    <subcellularLocation>
        <location evidence="1 12">Cytoplasm</location>
    </subcellularLocation>
</comment>